<evidence type="ECO:0000256" key="3">
    <source>
        <dbReference type="ARBA" id="ARBA00022884"/>
    </source>
</evidence>
<evidence type="ECO:0000313" key="10">
    <source>
        <dbReference type="EMBL" id="TLD69134.1"/>
    </source>
</evidence>
<evidence type="ECO:0000256" key="8">
    <source>
        <dbReference type="HAMAP-Rule" id="MF_01302"/>
    </source>
</evidence>
<dbReference type="GO" id="GO:0019843">
    <property type="term" value="F:rRNA binding"/>
    <property type="evidence" value="ECO:0007669"/>
    <property type="project" value="UniProtKB-UniRule"/>
</dbReference>
<dbReference type="Proteomes" id="UP000306196">
    <property type="component" value="Unassembled WGS sequence"/>
</dbReference>
<dbReference type="SUPFAM" id="SSF56047">
    <property type="entry name" value="Ribosomal protein S8"/>
    <property type="match status" value="1"/>
</dbReference>
<dbReference type="HAMAP" id="MF_01302_B">
    <property type="entry name" value="Ribosomal_uS8_B"/>
    <property type="match status" value="1"/>
</dbReference>
<evidence type="ECO:0000256" key="1">
    <source>
        <dbReference type="ARBA" id="ARBA00006471"/>
    </source>
</evidence>
<proteinExistence type="inferred from homology"/>
<dbReference type="NCBIfam" id="NF001109">
    <property type="entry name" value="PRK00136.1"/>
    <property type="match status" value="1"/>
</dbReference>
<comment type="caution">
    <text evidence="10">The sequence shown here is derived from an EMBL/GenBank/DDBJ whole genome shotgun (WGS) entry which is preliminary data.</text>
</comment>
<evidence type="ECO:0000256" key="7">
    <source>
        <dbReference type="ARBA" id="ARBA00046740"/>
    </source>
</evidence>
<evidence type="ECO:0000256" key="9">
    <source>
        <dbReference type="RuleBase" id="RU003660"/>
    </source>
</evidence>
<dbReference type="OrthoDB" id="9802617at2"/>
<comment type="function">
    <text evidence="8">One of the primary rRNA binding proteins, it binds directly to 16S rRNA central domain where it helps coordinate assembly of the platform of the 30S subunit.</text>
</comment>
<evidence type="ECO:0000313" key="11">
    <source>
        <dbReference type="Proteomes" id="UP000306196"/>
    </source>
</evidence>
<keyword evidence="5 8" id="KW-0687">Ribonucleoprotein</keyword>
<dbReference type="AlphaFoldDB" id="A0A5R8KA01"/>
<keyword evidence="2 8" id="KW-0699">rRNA-binding</keyword>
<evidence type="ECO:0000256" key="2">
    <source>
        <dbReference type="ARBA" id="ARBA00022730"/>
    </source>
</evidence>
<evidence type="ECO:0000256" key="6">
    <source>
        <dbReference type="ARBA" id="ARBA00035258"/>
    </source>
</evidence>
<dbReference type="RefSeq" id="WP_138087820.1">
    <property type="nucleotide sequence ID" value="NZ_VAUV01000015.1"/>
</dbReference>
<dbReference type="InterPro" id="IPR000630">
    <property type="entry name" value="Ribosomal_uS8"/>
</dbReference>
<dbReference type="EMBL" id="VAUV01000015">
    <property type="protein sequence ID" value="TLD69134.1"/>
    <property type="molecule type" value="Genomic_DNA"/>
</dbReference>
<dbReference type="InterPro" id="IPR047863">
    <property type="entry name" value="Ribosomal_uS8_CS"/>
</dbReference>
<keyword evidence="3 8" id="KW-0694">RNA-binding</keyword>
<dbReference type="GO" id="GO:0005737">
    <property type="term" value="C:cytoplasm"/>
    <property type="evidence" value="ECO:0007669"/>
    <property type="project" value="UniProtKB-ARBA"/>
</dbReference>
<dbReference type="InterPro" id="IPR035987">
    <property type="entry name" value="Ribosomal_uS8_sf"/>
</dbReference>
<reference evidence="10 11" key="1">
    <citation type="submission" date="2019-05" db="EMBL/GenBank/DDBJ databases">
        <title>Verrucobacter flavum gen. nov., sp. nov. a new member of the family Verrucomicrobiaceae.</title>
        <authorList>
            <person name="Szuroczki S."/>
            <person name="Abbaszade G."/>
            <person name="Szabo A."/>
            <person name="Felfoldi T."/>
            <person name="Schumann P."/>
            <person name="Boka K."/>
            <person name="Keki Z."/>
            <person name="Toumi M."/>
            <person name="Toth E."/>
        </authorList>
    </citation>
    <scope>NUCLEOTIDE SEQUENCE [LARGE SCALE GENOMIC DNA]</scope>
    <source>
        <strain evidence="10 11">MG-N-17</strain>
    </source>
</reference>
<comment type="similarity">
    <text evidence="1 8 9">Belongs to the universal ribosomal protein uS8 family.</text>
</comment>
<dbReference type="Gene3D" id="3.30.1370.30">
    <property type="match status" value="1"/>
</dbReference>
<evidence type="ECO:0000256" key="4">
    <source>
        <dbReference type="ARBA" id="ARBA00022980"/>
    </source>
</evidence>
<keyword evidence="4 8" id="KW-0689">Ribosomal protein</keyword>
<dbReference type="PANTHER" id="PTHR11758">
    <property type="entry name" value="40S RIBOSOMAL PROTEIN S15A"/>
    <property type="match status" value="1"/>
</dbReference>
<comment type="subunit">
    <text evidence="7 8">Part of the 30S ribosomal subunit. Contacts proteins S5 and S12.</text>
</comment>
<keyword evidence="11" id="KW-1185">Reference proteome</keyword>
<accession>A0A5R8KA01</accession>
<protein>
    <recommendedName>
        <fullName evidence="6 8">Small ribosomal subunit protein uS8</fullName>
    </recommendedName>
</protein>
<dbReference type="GO" id="GO:0005840">
    <property type="term" value="C:ribosome"/>
    <property type="evidence" value="ECO:0007669"/>
    <property type="project" value="UniProtKB-KW"/>
</dbReference>
<evidence type="ECO:0000256" key="5">
    <source>
        <dbReference type="ARBA" id="ARBA00023274"/>
    </source>
</evidence>
<dbReference type="Gene3D" id="3.30.1490.10">
    <property type="match status" value="1"/>
</dbReference>
<dbReference type="FunFam" id="3.30.1370.30:FF:000002">
    <property type="entry name" value="30S ribosomal protein S8"/>
    <property type="match status" value="1"/>
</dbReference>
<sequence>MSVVTDPISDFLTRIKNASRAAKEELSAPFSAIKAEVARILQEEGYIWNYEVEANDGKPQIKVRLKYQGKRAVITDVKRVSKPGLRKYVGVDEIPRVLGGLGISIVSTPKGVMTGAKARKANVGGELLAYVW</sequence>
<organism evidence="10 11">
    <name type="scientific">Phragmitibacter flavus</name>
    <dbReference type="NCBI Taxonomy" id="2576071"/>
    <lineage>
        <taxon>Bacteria</taxon>
        <taxon>Pseudomonadati</taxon>
        <taxon>Verrucomicrobiota</taxon>
        <taxon>Verrucomicrobiia</taxon>
        <taxon>Verrucomicrobiales</taxon>
        <taxon>Verrucomicrobiaceae</taxon>
        <taxon>Phragmitibacter</taxon>
    </lineage>
</organism>
<dbReference type="FunFam" id="3.30.1490.10:FF:000001">
    <property type="entry name" value="30S ribosomal protein S8"/>
    <property type="match status" value="1"/>
</dbReference>
<dbReference type="GO" id="GO:0003735">
    <property type="term" value="F:structural constituent of ribosome"/>
    <property type="evidence" value="ECO:0007669"/>
    <property type="project" value="InterPro"/>
</dbReference>
<dbReference type="GO" id="GO:1990904">
    <property type="term" value="C:ribonucleoprotein complex"/>
    <property type="evidence" value="ECO:0007669"/>
    <property type="project" value="UniProtKB-KW"/>
</dbReference>
<name>A0A5R8KA01_9BACT</name>
<dbReference type="GO" id="GO:0006412">
    <property type="term" value="P:translation"/>
    <property type="evidence" value="ECO:0007669"/>
    <property type="project" value="UniProtKB-UniRule"/>
</dbReference>
<gene>
    <name evidence="8 10" type="primary">rpsH</name>
    <name evidence="10" type="ORF">FEM03_18720</name>
</gene>
<dbReference type="PROSITE" id="PS00053">
    <property type="entry name" value="RIBOSOMAL_S8"/>
    <property type="match status" value="1"/>
</dbReference>
<dbReference type="Pfam" id="PF00410">
    <property type="entry name" value="Ribosomal_S8"/>
    <property type="match status" value="1"/>
</dbReference>